<dbReference type="PANTHER" id="PTHR46953">
    <property type="entry name" value="G-PROTEIN COUPLED RECEPTOR MTH-LIKE 1-RELATED"/>
    <property type="match status" value="1"/>
</dbReference>
<organism evidence="14 15">
    <name type="scientific">Agrilus planipennis</name>
    <name type="common">Emerald ash borer</name>
    <name type="synonym">Agrilus marcopoli</name>
    <dbReference type="NCBI Taxonomy" id="224129"/>
    <lineage>
        <taxon>Eukaryota</taxon>
        <taxon>Metazoa</taxon>
        <taxon>Ecdysozoa</taxon>
        <taxon>Arthropoda</taxon>
        <taxon>Hexapoda</taxon>
        <taxon>Insecta</taxon>
        <taxon>Pterygota</taxon>
        <taxon>Neoptera</taxon>
        <taxon>Endopterygota</taxon>
        <taxon>Coleoptera</taxon>
        <taxon>Polyphaga</taxon>
        <taxon>Elateriformia</taxon>
        <taxon>Buprestoidea</taxon>
        <taxon>Buprestidae</taxon>
        <taxon>Agrilinae</taxon>
        <taxon>Agrilus</taxon>
    </lineage>
</organism>
<evidence type="ECO:0000256" key="2">
    <source>
        <dbReference type="ARBA" id="ARBA00008979"/>
    </source>
</evidence>
<name>A0A1W4WPY8_AGRPL</name>
<feature type="transmembrane region" description="Helical" evidence="10">
    <location>
        <begin position="297"/>
        <end position="322"/>
    </location>
</feature>
<feature type="transmembrane region" description="Helical" evidence="10">
    <location>
        <begin position="474"/>
        <end position="494"/>
    </location>
</feature>
<dbReference type="Proteomes" id="UP000192223">
    <property type="component" value="Unplaced"/>
</dbReference>
<dbReference type="GO" id="GO:0012505">
    <property type="term" value="C:endomembrane system"/>
    <property type="evidence" value="ECO:0007669"/>
    <property type="project" value="UniProtKB-SubCell"/>
</dbReference>
<dbReference type="InterPro" id="IPR000832">
    <property type="entry name" value="GPCR_2_secretin-like"/>
</dbReference>
<feature type="domain" description="DM13" evidence="13">
    <location>
        <begin position="42"/>
        <end position="147"/>
    </location>
</feature>
<feature type="transmembrane region" description="Helical" evidence="10">
    <location>
        <begin position="527"/>
        <end position="548"/>
    </location>
</feature>
<evidence type="ECO:0000256" key="9">
    <source>
        <dbReference type="ARBA" id="ARBA00023224"/>
    </source>
</evidence>
<evidence type="ECO:0000313" key="14">
    <source>
        <dbReference type="Proteomes" id="UP000192223"/>
    </source>
</evidence>
<dbReference type="InterPro" id="IPR052808">
    <property type="entry name" value="GPCR_Mth-like"/>
</dbReference>
<evidence type="ECO:0000256" key="4">
    <source>
        <dbReference type="ARBA" id="ARBA00022729"/>
    </source>
</evidence>
<evidence type="ECO:0000256" key="10">
    <source>
        <dbReference type="SAM" id="Phobius"/>
    </source>
</evidence>
<dbReference type="PROSITE" id="PS51549">
    <property type="entry name" value="DM13"/>
    <property type="match status" value="1"/>
</dbReference>
<comment type="subcellular location">
    <subcellularLocation>
        <location evidence="1">Endomembrane system</location>
        <topology evidence="1">Multi-pass membrane protein</topology>
    </subcellularLocation>
</comment>
<dbReference type="GeneID" id="108737567"/>
<dbReference type="InterPro" id="IPR023311">
    <property type="entry name" value="Methusela_ecto_dom_2"/>
</dbReference>
<evidence type="ECO:0000256" key="3">
    <source>
        <dbReference type="ARBA" id="ARBA00022692"/>
    </source>
</evidence>
<dbReference type="Gene3D" id="1.20.1070.10">
    <property type="entry name" value="Rhodopsin 7-helix transmembrane proteins"/>
    <property type="match status" value="1"/>
</dbReference>
<feature type="transmembrane region" description="Helical" evidence="10">
    <location>
        <begin position="367"/>
        <end position="385"/>
    </location>
</feature>
<evidence type="ECO:0000256" key="6">
    <source>
        <dbReference type="ARBA" id="ARBA00023040"/>
    </source>
</evidence>
<reference evidence="15" key="1">
    <citation type="submission" date="2025-08" db="UniProtKB">
        <authorList>
            <consortium name="RefSeq"/>
        </authorList>
    </citation>
    <scope>IDENTIFICATION</scope>
    <source>
        <tissue evidence="15">Entire body</tissue>
    </source>
</reference>
<dbReference type="InterPro" id="IPR036272">
    <property type="entry name" value="Methuselah_N_sf"/>
</dbReference>
<keyword evidence="7 10" id="KW-0472">Membrane</keyword>
<dbReference type="PROSITE" id="PS50261">
    <property type="entry name" value="G_PROTEIN_RECEP_F2_4"/>
    <property type="match status" value="1"/>
</dbReference>
<accession>A0A1W4WPY8</accession>
<comment type="similarity">
    <text evidence="2">Belongs to the G-protein coupled receptor 2 family. Mth subfamily.</text>
</comment>
<evidence type="ECO:0000313" key="15">
    <source>
        <dbReference type="RefSeq" id="XP_018325976.1"/>
    </source>
</evidence>
<feature type="transmembrane region" description="Helical" evidence="10">
    <location>
        <begin position="334"/>
        <end position="355"/>
    </location>
</feature>
<dbReference type="PANTHER" id="PTHR46953:SF1">
    <property type="entry name" value="G-PROTEIN COUPLED RECEPTOR MTH-LIKE 1-RELATED"/>
    <property type="match status" value="1"/>
</dbReference>
<dbReference type="SMART" id="SM00686">
    <property type="entry name" value="DM13"/>
    <property type="match status" value="1"/>
</dbReference>
<feature type="transmembrane region" description="Helical" evidence="10">
    <location>
        <begin position="554"/>
        <end position="575"/>
    </location>
</feature>
<sequence length="643" mass="72556">MTCLVRKVCFYAISVLLFSANCAKCAGNSTSSSNEQQEILAVTYVPVEGFNNSQEQLSSGPILVLDKKTLYITNLKYNTKIASNFWVAYGKNITVAPNEEGLYEPFTGYGGENIYITLPYPLSENAPTYFGIWENKTKRAVASTTIPKNVAVPEAKGYDRNDAEGRRIIRVKKCCPLGEAFSEQGCQKTTQGFHPAFEILDNNKTHVDDTPLKEGSMNIQPFYSITPCPKGALIPGVDSFILLSNGSLVIPDIKKILTQDEFCIETVYMEFENSSMSWTTTAFTCFQGEVLRGGNGFLIVIGIGIIVSIIFLLATASIFIFCKDEMLHSARGKSIAWFSISVAISFVCLAIDYIFTIRGTFCHVMGFIFQLCLMSSFAWLLAITWETLMKIRAFRFQEMNCNHHRMFCRNYNNSKFTKDSSRFRIYLTLVITLSIAVPFLSVIVHHSVAIPNVFFKADSGVNSCWIDGDKKPVLYLYVPIIAIIIFNVICAVYMKYQLVKLEKQGIANQTDISWITMKDDLKSMFRSCYLVLCIMSLSWVVEIISFFSESTHPAWYAIDMITCLQGFFVFAVFVLHRPIKDRLWATKRRIQSWHWKTPPSSPQNVQLNDFVYPNNSTALLNDNSNDNIITDEATANNTNHLKG</sequence>
<dbReference type="GO" id="GO:0007166">
    <property type="term" value="P:cell surface receptor signaling pathway"/>
    <property type="evidence" value="ECO:0007669"/>
    <property type="project" value="InterPro"/>
</dbReference>
<feature type="chain" id="PRO_5010747448" evidence="11">
    <location>
        <begin position="26"/>
        <end position="643"/>
    </location>
</feature>
<evidence type="ECO:0000259" key="12">
    <source>
        <dbReference type="PROSITE" id="PS50261"/>
    </source>
</evidence>
<dbReference type="InParanoid" id="A0A1W4WPY8"/>
<keyword evidence="9" id="KW-0807">Transducer</keyword>
<dbReference type="AlphaFoldDB" id="A0A1W4WPY8"/>
<evidence type="ECO:0000256" key="8">
    <source>
        <dbReference type="ARBA" id="ARBA00023170"/>
    </source>
</evidence>
<dbReference type="RefSeq" id="XP_018325976.1">
    <property type="nucleotide sequence ID" value="XM_018470474.2"/>
</dbReference>
<evidence type="ECO:0000256" key="11">
    <source>
        <dbReference type="SAM" id="SignalP"/>
    </source>
</evidence>
<feature type="signal peptide" evidence="11">
    <location>
        <begin position="1"/>
        <end position="25"/>
    </location>
</feature>
<dbReference type="SUPFAM" id="SSF63877">
    <property type="entry name" value="Methuselah ectodomain"/>
    <property type="match status" value="1"/>
</dbReference>
<dbReference type="InterPro" id="IPR019545">
    <property type="entry name" value="DM13_domain"/>
</dbReference>
<dbReference type="Gene3D" id="2.170.180.11">
    <property type="entry name" value="Methuselah ectodomain, domain 2"/>
    <property type="match status" value="1"/>
</dbReference>
<evidence type="ECO:0000256" key="7">
    <source>
        <dbReference type="ARBA" id="ARBA00023136"/>
    </source>
</evidence>
<feature type="domain" description="G-protein coupled receptors family 2 profile 2" evidence="12">
    <location>
        <begin position="297"/>
        <end position="577"/>
    </location>
</feature>
<keyword evidence="6" id="KW-0297">G-protein coupled receptor</keyword>
<protein>
    <submittedName>
        <fullName evidence="15">G-protein coupled receptor Mth2-like isoform X1</fullName>
    </submittedName>
</protein>
<dbReference type="Pfam" id="PF00002">
    <property type="entry name" value="7tm_2"/>
    <property type="match status" value="1"/>
</dbReference>
<evidence type="ECO:0000259" key="13">
    <source>
        <dbReference type="PROSITE" id="PS51549"/>
    </source>
</evidence>
<feature type="transmembrane region" description="Helical" evidence="10">
    <location>
        <begin position="425"/>
        <end position="454"/>
    </location>
</feature>
<dbReference type="GO" id="GO:0016020">
    <property type="term" value="C:membrane"/>
    <property type="evidence" value="ECO:0007669"/>
    <property type="project" value="InterPro"/>
</dbReference>
<evidence type="ECO:0000256" key="5">
    <source>
        <dbReference type="ARBA" id="ARBA00022989"/>
    </source>
</evidence>
<keyword evidence="4 11" id="KW-0732">Signal</keyword>
<proteinExistence type="inferred from homology"/>
<keyword evidence="3 10" id="KW-0812">Transmembrane</keyword>
<dbReference type="OrthoDB" id="5854379at2759"/>
<dbReference type="KEGG" id="apln:108737567"/>
<keyword evidence="14" id="KW-1185">Reference proteome</keyword>
<gene>
    <name evidence="15" type="primary">LOC108737567</name>
</gene>
<keyword evidence="5 10" id="KW-1133">Transmembrane helix</keyword>
<evidence type="ECO:0000256" key="1">
    <source>
        <dbReference type="ARBA" id="ARBA00004127"/>
    </source>
</evidence>
<dbReference type="InterPro" id="IPR017981">
    <property type="entry name" value="GPCR_2-like_7TM"/>
</dbReference>
<dbReference type="GO" id="GO:0004930">
    <property type="term" value="F:G protein-coupled receptor activity"/>
    <property type="evidence" value="ECO:0007669"/>
    <property type="project" value="UniProtKB-KW"/>
</dbReference>
<keyword evidence="8" id="KW-0675">Receptor</keyword>